<evidence type="ECO:0000313" key="11">
    <source>
        <dbReference type="Proteomes" id="UP000294933"/>
    </source>
</evidence>
<keyword evidence="11" id="KW-1185">Reference proteome</keyword>
<evidence type="ECO:0000256" key="1">
    <source>
        <dbReference type="ARBA" id="ARBA00004123"/>
    </source>
</evidence>
<name>A0A4Y7PW28_9AGAM</name>
<keyword evidence="5" id="KW-1017">Isopeptide bond</keyword>
<evidence type="ECO:0000256" key="3">
    <source>
        <dbReference type="ARBA" id="ARBA00008430"/>
    </source>
</evidence>
<dbReference type="AlphaFoldDB" id="A0A4Y7PW28"/>
<proteinExistence type="inferred from homology"/>
<dbReference type="GO" id="GO:0005737">
    <property type="term" value="C:cytoplasm"/>
    <property type="evidence" value="ECO:0007669"/>
    <property type="project" value="UniProtKB-SubCell"/>
</dbReference>
<dbReference type="Gene3D" id="1.10.472.10">
    <property type="entry name" value="Cyclin-like"/>
    <property type="match status" value="1"/>
</dbReference>
<evidence type="ECO:0000256" key="4">
    <source>
        <dbReference type="ARBA" id="ARBA00022490"/>
    </source>
</evidence>
<protein>
    <recommendedName>
        <fullName evidence="12">Ubiquitin-like domain-containing protein</fullName>
    </recommendedName>
</protein>
<sequence>MARTGTLRMSPPAKAQAAKAKKSASNNENQTTASGNVSTAKQGRGRKGTVNTVNGDAMQVFTAITNEATAAANGTAPQVSIPTPDAPTQANGGGPGAVGATAPAANQGCSISYVVPQAAGSDIDPELLANSIQTLQDELREARAALAVAMAATAANPGGTPPGGTPPGGNGPPNPPILAPAVVARIARPHKDRCYSNRAWAKLSGLPPREVGQCEQALGDALDWRLWVGKSAIAAEEPSRSLRRTRTEIPTCGATSQSRLFAFPSRPLLDFGTSPGIGRSAARRSPVSLRRAATMPEEALVRSSRRIPPFPRPPPLQGFPMPTLVVVASVSWDGRMFCNALSGKTITLKVESSDTIDNVKAKIQDPRFAAIEATPRLVFTPPPLTDSNLDTPNTQYVWSLARSTGSNESSSTPPYAEPIQSMQQCGNGERIEYTFNGGISTSESFSWFMQPQQHQLPYSHMPMLDSMAGDFRGEVEHTPHVSKQLRVPPLATLREIRSSMFRIQSPFQ</sequence>
<evidence type="ECO:0000256" key="9">
    <source>
        <dbReference type="SAM" id="MobiDB-lite"/>
    </source>
</evidence>
<dbReference type="STRING" id="50990.A0A4Y7PW28"/>
<feature type="compositionally biased region" description="Polar residues" evidence="9">
    <location>
        <begin position="26"/>
        <end position="41"/>
    </location>
</feature>
<dbReference type="EMBL" id="ML170198">
    <property type="protein sequence ID" value="TDL19238.1"/>
    <property type="molecule type" value="Genomic_DNA"/>
</dbReference>
<evidence type="ECO:0000313" key="10">
    <source>
        <dbReference type="EMBL" id="TDL19238.1"/>
    </source>
</evidence>
<evidence type="ECO:0000256" key="7">
    <source>
        <dbReference type="ARBA" id="ARBA00022843"/>
    </source>
</evidence>
<reference evidence="10 11" key="1">
    <citation type="submission" date="2018-06" db="EMBL/GenBank/DDBJ databases">
        <title>A transcriptomic atlas of mushroom development highlights an independent origin of complex multicellularity.</title>
        <authorList>
            <consortium name="DOE Joint Genome Institute"/>
            <person name="Krizsan K."/>
            <person name="Almasi E."/>
            <person name="Merenyi Z."/>
            <person name="Sahu N."/>
            <person name="Viragh M."/>
            <person name="Koszo T."/>
            <person name="Mondo S."/>
            <person name="Kiss B."/>
            <person name="Balint B."/>
            <person name="Kues U."/>
            <person name="Barry K."/>
            <person name="Hegedus J.C."/>
            <person name="Henrissat B."/>
            <person name="Johnson J."/>
            <person name="Lipzen A."/>
            <person name="Ohm R."/>
            <person name="Nagy I."/>
            <person name="Pangilinan J."/>
            <person name="Yan J."/>
            <person name="Xiong Y."/>
            <person name="Grigoriev I.V."/>
            <person name="Hibbett D.S."/>
            <person name="Nagy L.G."/>
        </authorList>
    </citation>
    <scope>NUCLEOTIDE SEQUENCE [LARGE SCALE GENOMIC DNA]</scope>
    <source>
        <strain evidence="10 11">SZMC22713</strain>
    </source>
</reference>
<organism evidence="10 11">
    <name type="scientific">Rickenella mellea</name>
    <dbReference type="NCBI Taxonomy" id="50990"/>
    <lineage>
        <taxon>Eukaryota</taxon>
        <taxon>Fungi</taxon>
        <taxon>Dikarya</taxon>
        <taxon>Basidiomycota</taxon>
        <taxon>Agaricomycotina</taxon>
        <taxon>Agaricomycetes</taxon>
        <taxon>Hymenochaetales</taxon>
        <taxon>Rickenellaceae</taxon>
        <taxon>Rickenella</taxon>
    </lineage>
</organism>
<evidence type="ECO:0000256" key="2">
    <source>
        <dbReference type="ARBA" id="ARBA00004496"/>
    </source>
</evidence>
<dbReference type="Proteomes" id="UP000294933">
    <property type="component" value="Unassembled WGS sequence"/>
</dbReference>
<dbReference type="GO" id="GO:0005634">
    <property type="term" value="C:nucleus"/>
    <property type="evidence" value="ECO:0007669"/>
    <property type="project" value="UniProtKB-SubCell"/>
</dbReference>
<dbReference type="VEuPathDB" id="FungiDB:BD410DRAFT_805850"/>
<dbReference type="Gene3D" id="3.10.20.90">
    <property type="entry name" value="Phosphatidylinositol 3-kinase Catalytic Subunit, Chain A, domain 1"/>
    <property type="match status" value="1"/>
</dbReference>
<dbReference type="OrthoDB" id="286814at2759"/>
<evidence type="ECO:0000256" key="8">
    <source>
        <dbReference type="ARBA" id="ARBA00023242"/>
    </source>
</evidence>
<comment type="similarity">
    <text evidence="3">Belongs to the ubiquitin family.</text>
</comment>
<keyword evidence="4" id="KW-0963">Cytoplasm</keyword>
<gene>
    <name evidence="10" type="ORF">BD410DRAFT_805850</name>
</gene>
<keyword evidence="6" id="KW-0677">Repeat</keyword>
<keyword evidence="8" id="KW-0539">Nucleus</keyword>
<evidence type="ECO:0000256" key="6">
    <source>
        <dbReference type="ARBA" id="ARBA00022737"/>
    </source>
</evidence>
<keyword evidence="7" id="KW-0832">Ubl conjugation</keyword>
<evidence type="ECO:0008006" key="12">
    <source>
        <dbReference type="Google" id="ProtNLM"/>
    </source>
</evidence>
<comment type="subcellular location">
    <subcellularLocation>
        <location evidence="2">Cytoplasm</location>
    </subcellularLocation>
    <subcellularLocation>
        <location evidence="1">Nucleus</location>
    </subcellularLocation>
</comment>
<evidence type="ECO:0000256" key="5">
    <source>
        <dbReference type="ARBA" id="ARBA00022499"/>
    </source>
</evidence>
<feature type="region of interest" description="Disordered" evidence="9">
    <location>
        <begin position="1"/>
        <end position="52"/>
    </location>
</feature>
<accession>A0A4Y7PW28</accession>
<feature type="region of interest" description="Disordered" evidence="9">
    <location>
        <begin position="75"/>
        <end position="99"/>
    </location>
</feature>
<dbReference type="FunFam" id="3.10.20.90:FF:000469">
    <property type="entry name" value="Polyubiquitin-C"/>
    <property type="match status" value="1"/>
</dbReference>